<organism evidence="2 3">
    <name type="scientific">Gigaspora margarita</name>
    <dbReference type="NCBI Taxonomy" id="4874"/>
    <lineage>
        <taxon>Eukaryota</taxon>
        <taxon>Fungi</taxon>
        <taxon>Fungi incertae sedis</taxon>
        <taxon>Mucoromycota</taxon>
        <taxon>Glomeromycotina</taxon>
        <taxon>Glomeromycetes</taxon>
        <taxon>Diversisporales</taxon>
        <taxon>Gigasporaceae</taxon>
        <taxon>Gigaspora</taxon>
    </lineage>
</organism>
<evidence type="ECO:0000256" key="1">
    <source>
        <dbReference type="SAM" id="MobiDB-lite"/>
    </source>
</evidence>
<protein>
    <submittedName>
        <fullName evidence="2">25081_t:CDS:1</fullName>
    </submittedName>
</protein>
<name>A0ABN7X906_GIGMA</name>
<keyword evidence="3" id="KW-1185">Reference proteome</keyword>
<comment type="caution">
    <text evidence="2">The sequence shown here is derived from an EMBL/GenBank/DDBJ whole genome shotgun (WGS) entry which is preliminary data.</text>
</comment>
<proteinExistence type="predicted"/>
<dbReference type="EMBL" id="CAJVQB010103106">
    <property type="protein sequence ID" value="CAG8850849.1"/>
    <property type="molecule type" value="Genomic_DNA"/>
</dbReference>
<feature type="non-terminal residue" evidence="2">
    <location>
        <position position="42"/>
    </location>
</feature>
<dbReference type="Proteomes" id="UP000789901">
    <property type="component" value="Unassembled WGS sequence"/>
</dbReference>
<sequence>MAMHNFDLPSSEQSTHPLVSLTTSSLPRSVPSYFNLTSTNED</sequence>
<evidence type="ECO:0000313" key="3">
    <source>
        <dbReference type="Proteomes" id="UP000789901"/>
    </source>
</evidence>
<gene>
    <name evidence="2" type="ORF">GMARGA_LOCUS40423</name>
</gene>
<reference evidence="2 3" key="1">
    <citation type="submission" date="2021-06" db="EMBL/GenBank/DDBJ databases">
        <authorList>
            <person name="Kallberg Y."/>
            <person name="Tangrot J."/>
            <person name="Rosling A."/>
        </authorList>
    </citation>
    <scope>NUCLEOTIDE SEQUENCE [LARGE SCALE GENOMIC DNA]</scope>
    <source>
        <strain evidence="2 3">120-4 pot B 10/14</strain>
    </source>
</reference>
<feature type="compositionally biased region" description="Polar residues" evidence="1">
    <location>
        <begin position="8"/>
        <end position="42"/>
    </location>
</feature>
<evidence type="ECO:0000313" key="2">
    <source>
        <dbReference type="EMBL" id="CAG8850849.1"/>
    </source>
</evidence>
<feature type="region of interest" description="Disordered" evidence="1">
    <location>
        <begin position="1"/>
        <end position="42"/>
    </location>
</feature>
<accession>A0ABN7X906</accession>